<protein>
    <submittedName>
        <fullName evidence="1">Conserved domain protein</fullName>
    </submittedName>
</protein>
<proteinExistence type="predicted"/>
<sequence length="59" mass="6765">MIYAVGKVSGKVYGANETKCLLFQNLQKNYPSKAGQIYPEPILLMVNHDRVLNYKYQLT</sequence>
<dbReference type="EMBL" id="DF820488">
    <property type="protein sequence ID" value="GAK30744.1"/>
    <property type="molecule type" value="Genomic_DNA"/>
</dbReference>
<reference evidence="2" key="1">
    <citation type="journal article" date="2014" name="Genome Announc.">
        <title>Draft genome sequence of Weissella oryzae SG25T, isolated from fermented rice grains.</title>
        <authorList>
            <person name="Tanizawa Y."/>
            <person name="Fujisawa T."/>
            <person name="Mochizuki T."/>
            <person name="Kaminuma E."/>
            <person name="Suzuki Y."/>
            <person name="Nakamura Y."/>
            <person name="Tohno M."/>
        </authorList>
    </citation>
    <scope>NUCLEOTIDE SEQUENCE [LARGE SCALE GENOMIC DNA]</scope>
    <source>
        <strain evidence="2">DSM 25784 / JCM 18191 / LMG 30913 / SG25</strain>
    </source>
</reference>
<dbReference type="Proteomes" id="UP000030643">
    <property type="component" value="Unassembled WGS sequence"/>
</dbReference>
<dbReference type="AlphaFoldDB" id="A0A069CTF8"/>
<evidence type="ECO:0000313" key="2">
    <source>
        <dbReference type="Proteomes" id="UP000030643"/>
    </source>
</evidence>
<dbReference type="STRING" id="1329250.WOSG25_050160"/>
<name>A0A069CTF8_WEIOS</name>
<gene>
    <name evidence="1" type="ORF">WOSG25_050160</name>
</gene>
<evidence type="ECO:0000313" key="1">
    <source>
        <dbReference type="EMBL" id="GAK30744.1"/>
    </source>
</evidence>
<keyword evidence="2" id="KW-1185">Reference proteome</keyword>
<organism evidence="1 2">
    <name type="scientific">Weissella oryzae (strain DSM 25784 / JCM 18191 / LMG 30913 / SG25)</name>
    <dbReference type="NCBI Taxonomy" id="1329250"/>
    <lineage>
        <taxon>Bacteria</taxon>
        <taxon>Bacillati</taxon>
        <taxon>Bacillota</taxon>
        <taxon>Bacilli</taxon>
        <taxon>Lactobacillales</taxon>
        <taxon>Lactobacillaceae</taxon>
        <taxon>Weissella</taxon>
    </lineage>
</organism>
<accession>A0A069CTF8</accession>
<dbReference type="RefSeq" id="WP_027698827.1">
    <property type="nucleotide sequence ID" value="NZ_DF820488.1"/>
</dbReference>